<dbReference type="AlphaFoldDB" id="A0A4Q9LGP3"/>
<dbReference type="SUPFAM" id="SSF55073">
    <property type="entry name" value="Nucleotide cyclase"/>
    <property type="match status" value="1"/>
</dbReference>
<accession>A0A4Q9LGP3</accession>
<dbReference type="VEuPathDB" id="MicrosporidiaDB:CWI36_1003p0020"/>
<dbReference type="EMBL" id="PITI01001003">
    <property type="protein sequence ID" value="TBU03014.1"/>
    <property type="molecule type" value="Genomic_DNA"/>
</dbReference>
<sequence length="345" mass="40387">MQDNSFNCTFSQGKSRMRILMNMLRSKTGLLFEIILTRLRIFKSDEYIRKCNTKFKGTYELCSEDENSSDYSLSTQFCKFPEKRPESPDPIYKSDLKLQKIRRIEYYDNINVDNSNCNTNNINKFSSADVLYNSKSLVKFDVEKLEWLRSFFIDNIVIVITDIVNSTSQWNLYSEDMHKSIKLHNELSRKLIRTFGGYESRNDGDSFFAVFKDSESAIKYALNFQNGLLYQNWPDTIVNHNKELYNDSNTPIYRGISIRIGIHTGKCTVCCFDRKLKYFGKTVDEAYALSELAKGGETFISNQVFKGIKSKEFISTFNVIQKRAYQEKGFYIYHPHHISRFLECI</sequence>
<name>A0A4Q9LGP3_9MICR</name>
<dbReference type="STRING" id="148818.A0A4Q9LGP3"/>
<dbReference type="PANTHER" id="PTHR43081">
    <property type="entry name" value="ADENYLATE CYCLASE, TERMINAL-DIFFERENTIATION SPECIFIC-RELATED"/>
    <property type="match status" value="1"/>
</dbReference>
<keyword evidence="4" id="KW-1185">Reference proteome</keyword>
<dbReference type="InterPro" id="IPR001054">
    <property type="entry name" value="A/G_cyclase"/>
</dbReference>
<dbReference type="EMBL" id="PIXR01000457">
    <property type="protein sequence ID" value="TBU06605.1"/>
    <property type="molecule type" value="Genomic_DNA"/>
</dbReference>
<proteinExistence type="predicted"/>
<evidence type="ECO:0000259" key="1">
    <source>
        <dbReference type="PROSITE" id="PS50125"/>
    </source>
</evidence>
<dbReference type="VEuPathDB" id="MicrosporidiaDB:CWI39_0457p0020"/>
<evidence type="ECO:0000313" key="2">
    <source>
        <dbReference type="EMBL" id="TBU03014.1"/>
    </source>
</evidence>
<reference evidence="4 5" key="1">
    <citation type="submission" date="2017-12" db="EMBL/GenBank/DDBJ databases">
        <authorList>
            <person name="Pombert J.-F."/>
            <person name="Haag K.L."/>
            <person name="Ebert D."/>
        </authorList>
    </citation>
    <scope>NUCLEOTIDE SEQUENCE [LARGE SCALE GENOMIC DNA]</scope>
    <source>
        <strain evidence="2">BE-OM-2</strain>
        <strain evidence="3">IL-BN-2</strain>
    </source>
</reference>
<evidence type="ECO:0000313" key="5">
    <source>
        <dbReference type="Proteomes" id="UP000293045"/>
    </source>
</evidence>
<protein>
    <submittedName>
        <fullName evidence="3">Putative adenylate cyclase</fullName>
    </submittedName>
</protein>
<evidence type="ECO:0000313" key="4">
    <source>
        <dbReference type="Proteomes" id="UP000291404"/>
    </source>
</evidence>
<evidence type="ECO:0000313" key="3">
    <source>
        <dbReference type="EMBL" id="TBU06605.1"/>
    </source>
</evidence>
<comment type="caution">
    <text evidence="3">The sequence shown here is derived from an EMBL/GenBank/DDBJ whole genome shotgun (WGS) entry which is preliminary data.</text>
</comment>
<dbReference type="InterPro" id="IPR029787">
    <property type="entry name" value="Nucleotide_cyclase"/>
</dbReference>
<dbReference type="InterPro" id="IPR050697">
    <property type="entry name" value="Adenylyl/Guanylyl_Cyclase_3/4"/>
</dbReference>
<dbReference type="GO" id="GO:0035556">
    <property type="term" value="P:intracellular signal transduction"/>
    <property type="evidence" value="ECO:0007669"/>
    <property type="project" value="InterPro"/>
</dbReference>
<dbReference type="PROSITE" id="PS50125">
    <property type="entry name" value="GUANYLATE_CYCLASE_2"/>
    <property type="match status" value="1"/>
</dbReference>
<dbReference type="Proteomes" id="UP000291404">
    <property type="component" value="Unassembled WGS sequence"/>
</dbReference>
<gene>
    <name evidence="2" type="ORF">CWI36_1003p0020</name>
    <name evidence="3" type="ORF">CWI39_0457p0020</name>
</gene>
<organism evidence="3 5">
    <name type="scientific">Hamiltosporidium magnivora</name>
    <dbReference type="NCBI Taxonomy" id="148818"/>
    <lineage>
        <taxon>Eukaryota</taxon>
        <taxon>Fungi</taxon>
        <taxon>Fungi incertae sedis</taxon>
        <taxon>Microsporidia</taxon>
        <taxon>Dubosqiidae</taxon>
        <taxon>Hamiltosporidium</taxon>
    </lineage>
</organism>
<feature type="domain" description="Guanylate cyclase" evidence="1">
    <location>
        <begin position="157"/>
        <end position="290"/>
    </location>
</feature>
<dbReference type="Pfam" id="PF00211">
    <property type="entry name" value="Guanylate_cyc"/>
    <property type="match status" value="1"/>
</dbReference>
<dbReference type="PANTHER" id="PTHR43081:SF1">
    <property type="entry name" value="ADENYLATE CYCLASE, TERMINAL-DIFFERENTIATION SPECIFIC"/>
    <property type="match status" value="1"/>
</dbReference>
<dbReference type="GO" id="GO:0009190">
    <property type="term" value="P:cyclic nucleotide biosynthetic process"/>
    <property type="evidence" value="ECO:0007669"/>
    <property type="project" value="InterPro"/>
</dbReference>
<dbReference type="Proteomes" id="UP000293045">
    <property type="component" value="Unassembled WGS sequence"/>
</dbReference>
<dbReference type="Gene3D" id="3.30.70.1230">
    <property type="entry name" value="Nucleotide cyclase"/>
    <property type="match status" value="1"/>
</dbReference>